<evidence type="ECO:0000259" key="5">
    <source>
        <dbReference type="Pfam" id="PF07940"/>
    </source>
</evidence>
<evidence type="ECO:0008006" key="9">
    <source>
        <dbReference type="Google" id="ProtNLM"/>
    </source>
</evidence>
<evidence type="ECO:0000259" key="6">
    <source>
        <dbReference type="Pfam" id="PF16889"/>
    </source>
</evidence>
<comment type="subcellular location">
    <subcellularLocation>
        <location evidence="1">Periplasm</location>
    </subcellularLocation>
</comment>
<dbReference type="SUPFAM" id="SSF48230">
    <property type="entry name" value="Chondroitin AC/alginate lyase"/>
    <property type="match status" value="1"/>
</dbReference>
<evidence type="ECO:0000256" key="3">
    <source>
        <dbReference type="ARBA" id="ARBA00022764"/>
    </source>
</evidence>
<dbReference type="InterPro" id="IPR008929">
    <property type="entry name" value="Chondroitin_lyas"/>
</dbReference>
<evidence type="ECO:0000256" key="1">
    <source>
        <dbReference type="ARBA" id="ARBA00004418"/>
    </source>
</evidence>
<accession>A0ABP7X929</accession>
<keyword evidence="4" id="KW-0456">Lyase</keyword>
<proteinExistence type="predicted"/>
<dbReference type="Gene3D" id="2.70.98.70">
    <property type="match status" value="1"/>
</dbReference>
<feature type="domain" description="Heparinase II/III-like C-terminal" evidence="5">
    <location>
        <begin position="401"/>
        <end position="572"/>
    </location>
</feature>
<dbReference type="EMBL" id="BAABCW010000001">
    <property type="protein sequence ID" value="GAA4107945.1"/>
    <property type="molecule type" value="Genomic_DNA"/>
</dbReference>
<gene>
    <name evidence="7" type="ORF">GCM10022393_03580</name>
</gene>
<comment type="caution">
    <text evidence="7">The sequence shown here is derived from an EMBL/GenBank/DDBJ whole genome shotgun (WGS) entry which is preliminary data.</text>
</comment>
<keyword evidence="8" id="KW-1185">Reference proteome</keyword>
<dbReference type="Pfam" id="PF07940">
    <property type="entry name" value="Hepar_II_III_C"/>
    <property type="match status" value="1"/>
</dbReference>
<dbReference type="PANTHER" id="PTHR39210:SF1">
    <property type="entry name" value="HEPARIN-SULFATE LYASE"/>
    <property type="match status" value="1"/>
</dbReference>
<name>A0ABP7X929_9FLAO</name>
<evidence type="ECO:0000313" key="8">
    <source>
        <dbReference type="Proteomes" id="UP001500459"/>
    </source>
</evidence>
<organism evidence="7 8">
    <name type="scientific">Aquimarina addita</name>
    <dbReference type="NCBI Taxonomy" id="870485"/>
    <lineage>
        <taxon>Bacteria</taxon>
        <taxon>Pseudomonadati</taxon>
        <taxon>Bacteroidota</taxon>
        <taxon>Flavobacteriia</taxon>
        <taxon>Flavobacteriales</taxon>
        <taxon>Flavobacteriaceae</taxon>
        <taxon>Aquimarina</taxon>
    </lineage>
</organism>
<evidence type="ECO:0000256" key="2">
    <source>
        <dbReference type="ARBA" id="ARBA00022729"/>
    </source>
</evidence>
<dbReference type="InterPro" id="IPR031680">
    <property type="entry name" value="Hepar_II_III_N"/>
</dbReference>
<dbReference type="Pfam" id="PF16889">
    <property type="entry name" value="Hepar_II_III_N"/>
    <property type="match status" value="1"/>
</dbReference>
<dbReference type="PANTHER" id="PTHR39210">
    <property type="entry name" value="HEPARIN-SULFATE LYASE"/>
    <property type="match status" value="1"/>
</dbReference>
<evidence type="ECO:0000256" key="4">
    <source>
        <dbReference type="ARBA" id="ARBA00023239"/>
    </source>
</evidence>
<dbReference type="RefSeq" id="WP_344924195.1">
    <property type="nucleotide sequence ID" value="NZ_BAABCW010000001.1"/>
</dbReference>
<protein>
    <recommendedName>
        <fullName evidence="9">Heparinase</fullName>
    </recommendedName>
</protein>
<evidence type="ECO:0000313" key="7">
    <source>
        <dbReference type="EMBL" id="GAA4107945.1"/>
    </source>
</evidence>
<dbReference type="InterPro" id="IPR012480">
    <property type="entry name" value="Hepar_II_III_C"/>
</dbReference>
<reference evidence="8" key="1">
    <citation type="journal article" date="2019" name="Int. J. Syst. Evol. Microbiol.">
        <title>The Global Catalogue of Microorganisms (GCM) 10K type strain sequencing project: providing services to taxonomists for standard genome sequencing and annotation.</title>
        <authorList>
            <consortium name="The Broad Institute Genomics Platform"/>
            <consortium name="The Broad Institute Genome Sequencing Center for Infectious Disease"/>
            <person name="Wu L."/>
            <person name="Ma J."/>
        </authorList>
    </citation>
    <scope>NUCLEOTIDE SEQUENCE [LARGE SCALE GENOMIC DNA]</scope>
    <source>
        <strain evidence="8">JCM 17106</strain>
    </source>
</reference>
<feature type="domain" description="Heparin-sulfate lyase N-terminal" evidence="6">
    <location>
        <begin position="44"/>
        <end position="342"/>
    </location>
</feature>
<sequence length="750" mass="86840">MKLSTTTYTLYFLIIVSYIKAQEIATHQVIKTDQLYEYLKDDIKKKVTNSEAELATYFRQKFTERFFYDWKTFEDRFETYNTSYHKKITHISRAEDHIGKFTGTTSWVLPFNYRNGEKVNAYALRHLARQHKMVDVGFQYFYDQKDPKYIQYFVDQMHSLNASLEKGTYEKIKDGNGVYEAFRSGYRVLNWLTIHNMFLGENTYTNKNQLITIATLLQHGAHLYKNNAEFKSGNHQTRGVSALAMLAILLRDFKGTEKWYERAMTRLEEHLSKEINPDGFQFERSVHYHMSDIENYFYVYQLAKISHIQVDSVWENKLQSLFTTLAKIAYPDGSAPVLQDDTNIPWGEKNDISGTMTLGYLLFEDPELGYFATDQVDDRMYWFLQTAQLHLLENIKKQTPSYGSLSFPDTGYYIMREGWNNHDKMMIISNGIDDKKPDHQHGDILGIQAIANGQAILPNYQVRYSLKDFELFKNSMVKNVALVDNELQGKQWTSNKGGSGFGKFKKLPKPTTITWKSNNNFDLFVGTHTGFENIGVSYSRQVLYVKDDFWIVKDNFKSDTQHTYKQVWQGHYTQEQGADLVRSTFADASGSDIFQLIPTEISKKNGARGKEWTVINKTGVNNFSFITVIYPYTGYDNRINEEDKNPVLKDWKTNDLSFEATGHQLRSLSKDQRAFLFNVKNISINKLDLTFATETDIFIEIDEKMISVHLLGDKKVEIVMVGSDANTINNQIVKNKGILAPGNIVTCIKK</sequence>
<dbReference type="Gene3D" id="1.50.10.100">
    <property type="entry name" value="Chondroitin AC/alginate lyase"/>
    <property type="match status" value="1"/>
</dbReference>
<keyword evidence="2" id="KW-0732">Signal</keyword>
<keyword evidence="3" id="KW-0574">Periplasm</keyword>
<dbReference type="Proteomes" id="UP001500459">
    <property type="component" value="Unassembled WGS sequence"/>
</dbReference>